<dbReference type="InterPro" id="IPR053967">
    <property type="entry name" value="LlgE_F_G-like_D1"/>
</dbReference>
<comment type="similarity">
    <text evidence="1 2">Belongs to the flagella basal body rod proteins family.</text>
</comment>
<evidence type="ECO:0000256" key="2">
    <source>
        <dbReference type="RuleBase" id="RU362116"/>
    </source>
</evidence>
<dbReference type="InterPro" id="IPR010930">
    <property type="entry name" value="Flg_bb/hook_C_dom"/>
</dbReference>
<comment type="subcellular location">
    <subcellularLocation>
        <location evidence="2">Bacterial flagellum basal body</location>
    </subcellularLocation>
</comment>
<keyword evidence="2" id="KW-0975">Bacterial flagellum</keyword>
<gene>
    <name evidence="5" type="ORF">Desgi_2208</name>
</gene>
<dbReference type="Pfam" id="PF06429">
    <property type="entry name" value="Flg_bbr_C"/>
    <property type="match status" value="1"/>
</dbReference>
<dbReference type="RefSeq" id="WP_006522068.1">
    <property type="nucleotide sequence ID" value="NC_021184.1"/>
</dbReference>
<dbReference type="AlphaFoldDB" id="R4KJ32"/>
<organism evidence="5 6">
    <name type="scientific">Desulfoscipio gibsoniae DSM 7213</name>
    <dbReference type="NCBI Taxonomy" id="767817"/>
    <lineage>
        <taxon>Bacteria</taxon>
        <taxon>Bacillati</taxon>
        <taxon>Bacillota</taxon>
        <taxon>Clostridia</taxon>
        <taxon>Eubacteriales</taxon>
        <taxon>Desulfallaceae</taxon>
        <taxon>Desulfoscipio</taxon>
    </lineage>
</organism>
<keyword evidence="5" id="KW-0282">Flagellum</keyword>
<evidence type="ECO:0000259" key="4">
    <source>
        <dbReference type="Pfam" id="PF22692"/>
    </source>
</evidence>
<dbReference type="Proteomes" id="UP000013520">
    <property type="component" value="Chromosome"/>
</dbReference>
<keyword evidence="5" id="KW-0969">Cilium</keyword>
<dbReference type="KEGG" id="dgi:Desgi_2208"/>
<dbReference type="EMBL" id="CP003273">
    <property type="protein sequence ID" value="AGL01637.1"/>
    <property type="molecule type" value="Genomic_DNA"/>
</dbReference>
<name>R4KJ32_9FIRM</name>
<dbReference type="GO" id="GO:0009425">
    <property type="term" value="C:bacterial-type flagellum basal body"/>
    <property type="evidence" value="ECO:0007669"/>
    <property type="project" value="UniProtKB-SubCell"/>
</dbReference>
<dbReference type="Pfam" id="PF22692">
    <property type="entry name" value="LlgE_F_G_D1"/>
    <property type="match status" value="1"/>
</dbReference>
<evidence type="ECO:0000313" key="5">
    <source>
        <dbReference type="EMBL" id="AGL01637.1"/>
    </source>
</evidence>
<dbReference type="HOGENOM" id="CLU_013687_0_0_9"/>
<evidence type="ECO:0000313" key="6">
    <source>
        <dbReference type="Proteomes" id="UP000013520"/>
    </source>
</evidence>
<proteinExistence type="inferred from homology"/>
<evidence type="ECO:0000259" key="3">
    <source>
        <dbReference type="Pfam" id="PF06429"/>
    </source>
</evidence>
<dbReference type="InterPro" id="IPR020013">
    <property type="entry name" value="Flagellar_FlgE/F/G"/>
</dbReference>
<dbReference type="NCBIfam" id="TIGR03506">
    <property type="entry name" value="FlgEFG_subfam"/>
    <property type="match status" value="1"/>
</dbReference>
<dbReference type="STRING" id="767817.Desgi_2208"/>
<keyword evidence="6" id="KW-1185">Reference proteome</keyword>
<dbReference type="InterPro" id="IPR037925">
    <property type="entry name" value="FlgE/F/G-like"/>
</dbReference>
<keyword evidence="5" id="KW-0966">Cell projection</keyword>
<dbReference type="PANTHER" id="PTHR30435">
    <property type="entry name" value="FLAGELLAR PROTEIN"/>
    <property type="match status" value="1"/>
</dbReference>
<evidence type="ECO:0000256" key="1">
    <source>
        <dbReference type="ARBA" id="ARBA00009677"/>
    </source>
</evidence>
<dbReference type="eggNOG" id="COG4786">
    <property type="taxonomic scope" value="Bacteria"/>
</dbReference>
<feature type="domain" description="Flagellar hook protein FlgE/F/G-like D1" evidence="4">
    <location>
        <begin position="98"/>
        <end position="163"/>
    </location>
</feature>
<reference evidence="5 6" key="1">
    <citation type="submission" date="2012-01" db="EMBL/GenBank/DDBJ databases">
        <title>Complete sequence of Desulfotomaculum gibsoniae DSM 7213.</title>
        <authorList>
            <consortium name="US DOE Joint Genome Institute"/>
            <person name="Lucas S."/>
            <person name="Han J."/>
            <person name="Lapidus A."/>
            <person name="Cheng J.-F."/>
            <person name="Goodwin L."/>
            <person name="Pitluck S."/>
            <person name="Peters L."/>
            <person name="Ovchinnikova G."/>
            <person name="Teshima H."/>
            <person name="Detter J.C."/>
            <person name="Han C."/>
            <person name="Tapia R."/>
            <person name="Land M."/>
            <person name="Hauser L."/>
            <person name="Kyrpides N."/>
            <person name="Ivanova N."/>
            <person name="Pagani I."/>
            <person name="Parshina S."/>
            <person name="Plugge C."/>
            <person name="Muyzer G."/>
            <person name="Kuever J."/>
            <person name="Ivanova A."/>
            <person name="Nazina T."/>
            <person name="Klenk H.-P."/>
            <person name="Brambilla E."/>
            <person name="Spring S."/>
            <person name="Stams A.F."/>
            <person name="Woyke T."/>
        </authorList>
    </citation>
    <scope>NUCLEOTIDE SEQUENCE [LARGE SCALE GENOMIC DNA]</scope>
    <source>
        <strain evidence="5 6">DSM 7213</strain>
    </source>
</reference>
<sequence>MIRGIYDTVAGMNVQISRTENASYNLSNANLPGFKKDLIIVKPFQELVQLSVGQLNNTNLLPNRSVLGETNNGAKVEQVYIDLSNGQTSITGNNTDFALQGPGFFTLMDPDNEENIYYTRNGSFSIDPDGYLVNDMGLRVMGNDGAITVNNVDSFWVDNKGNVMEEDVVVNTFEIVTFDNTDDLDRFGSNFLLPQNQEPIPVEEPIVIQSCLENANVEPVKETVELISATRAYETGQKIIQSQDSMLDIAINKVGLLR</sequence>
<protein>
    <submittedName>
        <fullName evidence="5">Flagellar hook-basal body protein</fullName>
    </submittedName>
</protein>
<dbReference type="SUPFAM" id="SSF117143">
    <property type="entry name" value="Flagellar hook protein flgE"/>
    <property type="match status" value="1"/>
</dbReference>
<dbReference type="PANTHER" id="PTHR30435:SF19">
    <property type="entry name" value="FLAGELLAR BASAL-BODY ROD PROTEIN FLGG"/>
    <property type="match status" value="1"/>
</dbReference>
<feature type="domain" description="Flagellar basal-body/hook protein C-terminal" evidence="3">
    <location>
        <begin position="209"/>
        <end position="252"/>
    </location>
</feature>
<dbReference type="GO" id="GO:0071978">
    <property type="term" value="P:bacterial-type flagellum-dependent swarming motility"/>
    <property type="evidence" value="ECO:0007669"/>
    <property type="project" value="TreeGrafter"/>
</dbReference>
<accession>R4KJ32</accession>